<organism evidence="2 3">
    <name type="scientific">Azorhizophilus paspali</name>
    <name type="common">Azotobacter paspali</name>
    <dbReference type="NCBI Taxonomy" id="69963"/>
    <lineage>
        <taxon>Bacteria</taxon>
        <taxon>Pseudomonadati</taxon>
        <taxon>Pseudomonadota</taxon>
        <taxon>Gammaproteobacteria</taxon>
        <taxon>Pseudomonadales</taxon>
        <taxon>Pseudomonadaceae</taxon>
        <taxon>Azorhizophilus</taxon>
    </lineage>
</organism>
<accession>A0ABV6SKH7</accession>
<gene>
    <name evidence="2" type="ORF">ACFFGX_10790</name>
</gene>
<dbReference type="NCBIfam" id="NF033580">
    <property type="entry name" value="transpos_IS5_3"/>
    <property type="match status" value="1"/>
</dbReference>
<sequence>CAAGAAHSSASEEALGRSRGGFGRKIHALTDALGLPIRFILTGAQTADITQTVSLLEGISTSALLADKGYDANTLLAWLEGRQIQAVIPPRSHRLEQRSCDWHLYKERHVIECMFGKLKHYRRIATRYEKKASHFQSMLAFAAALLWLR</sequence>
<feature type="domain" description="Transposase IS4-like" evidence="1">
    <location>
        <begin position="21"/>
        <end position="146"/>
    </location>
</feature>
<feature type="non-terminal residue" evidence="2">
    <location>
        <position position="1"/>
    </location>
</feature>
<dbReference type="EMBL" id="JBHLSS010000065">
    <property type="protein sequence ID" value="MFC0710023.1"/>
    <property type="molecule type" value="Genomic_DNA"/>
</dbReference>
<dbReference type="InterPro" id="IPR002559">
    <property type="entry name" value="Transposase_11"/>
</dbReference>
<comment type="caution">
    <text evidence="2">The sequence shown here is derived from an EMBL/GenBank/DDBJ whole genome shotgun (WGS) entry which is preliminary data.</text>
</comment>
<evidence type="ECO:0000259" key="1">
    <source>
        <dbReference type="Pfam" id="PF01609"/>
    </source>
</evidence>
<evidence type="ECO:0000313" key="2">
    <source>
        <dbReference type="EMBL" id="MFC0710023.1"/>
    </source>
</evidence>
<evidence type="ECO:0000313" key="3">
    <source>
        <dbReference type="Proteomes" id="UP001589891"/>
    </source>
</evidence>
<dbReference type="RefSeq" id="WP_376945598.1">
    <property type="nucleotide sequence ID" value="NZ_JBHLSS010000065.1"/>
</dbReference>
<reference evidence="2 3" key="1">
    <citation type="submission" date="2024-09" db="EMBL/GenBank/DDBJ databases">
        <authorList>
            <person name="Sun Q."/>
            <person name="Mori K."/>
        </authorList>
    </citation>
    <scope>NUCLEOTIDE SEQUENCE [LARGE SCALE GENOMIC DNA]</scope>
    <source>
        <strain evidence="2 3">NCAIM B.01794</strain>
    </source>
</reference>
<dbReference type="Pfam" id="PF01609">
    <property type="entry name" value="DDE_Tnp_1"/>
    <property type="match status" value="1"/>
</dbReference>
<proteinExistence type="predicted"/>
<name>A0ABV6SKH7_AZOPA</name>
<dbReference type="PANTHER" id="PTHR30007">
    <property type="entry name" value="PHP DOMAIN PROTEIN"/>
    <property type="match status" value="1"/>
</dbReference>
<dbReference type="PANTHER" id="PTHR30007:SF1">
    <property type="entry name" value="BLR1914 PROTEIN"/>
    <property type="match status" value="1"/>
</dbReference>
<protein>
    <submittedName>
        <fullName evidence="2">IS5 family transposase</fullName>
    </submittedName>
</protein>
<keyword evidence="3" id="KW-1185">Reference proteome</keyword>
<dbReference type="Proteomes" id="UP001589891">
    <property type="component" value="Unassembled WGS sequence"/>
</dbReference>